<name>A0A4R5NPD8_9LACO</name>
<protein>
    <recommendedName>
        <fullName evidence="1">Thoeris protein ThsB TIR-like domain-containing protein</fullName>
    </recommendedName>
</protein>
<dbReference type="Gene3D" id="3.40.50.9200">
    <property type="entry name" value="Hypothetical protein MTH538"/>
    <property type="match status" value="1"/>
</dbReference>
<dbReference type="OrthoDB" id="2316360at2"/>
<dbReference type="AlphaFoldDB" id="A0A4R5NPD8"/>
<dbReference type="Pfam" id="PF08937">
    <property type="entry name" value="ThsB_TIR"/>
    <property type="match status" value="1"/>
</dbReference>
<evidence type="ECO:0000313" key="2">
    <source>
        <dbReference type="EMBL" id="TDG78508.1"/>
    </source>
</evidence>
<gene>
    <name evidence="2" type="ORF">C5L31_000592</name>
</gene>
<accession>A0A4R5NPD8</accession>
<organism evidence="2 3">
    <name type="scientific">Secundilactobacillus malefermentans</name>
    <dbReference type="NCBI Taxonomy" id="176292"/>
    <lineage>
        <taxon>Bacteria</taxon>
        <taxon>Bacillati</taxon>
        <taxon>Bacillota</taxon>
        <taxon>Bacilli</taxon>
        <taxon>Lactobacillales</taxon>
        <taxon>Lactobacillaceae</taxon>
        <taxon>Secundilactobacillus</taxon>
    </lineage>
</organism>
<dbReference type="Proteomes" id="UP000294854">
    <property type="component" value="Unassembled WGS sequence"/>
</dbReference>
<dbReference type="RefSeq" id="WP_010620241.1">
    <property type="nucleotide sequence ID" value="NZ_CP042371.1"/>
</dbReference>
<dbReference type="EMBL" id="PUFO01000039">
    <property type="protein sequence ID" value="TDG78508.1"/>
    <property type="molecule type" value="Genomic_DNA"/>
</dbReference>
<dbReference type="InterPro" id="IPR015032">
    <property type="entry name" value="ThsB__TIR-like_domain"/>
</dbReference>
<evidence type="ECO:0000313" key="3">
    <source>
        <dbReference type="Proteomes" id="UP000294854"/>
    </source>
</evidence>
<keyword evidence="3" id="KW-1185">Reference proteome</keyword>
<sequence>MDSQLYISLHHDQESIVALSEAISWLSSILVSPQEQVNYQLETAHISVNDDAAKPVRKQLKQIIQASDAFILLIGAKTYKSYWVNWEVETAKRLNKPIISLRIRDTYITPDTLYSADYKECPSFCKSQLVSSLIATKQ</sequence>
<feature type="domain" description="Thoeris protein ThsB TIR-like" evidence="1">
    <location>
        <begin position="6"/>
        <end position="104"/>
    </location>
</feature>
<evidence type="ECO:0000259" key="1">
    <source>
        <dbReference type="Pfam" id="PF08937"/>
    </source>
</evidence>
<reference evidence="2 3" key="1">
    <citation type="journal article" date="2019" name="Appl. Microbiol. Biotechnol.">
        <title>Uncovering carbohydrate metabolism through a genotype-phenotype association study of 56 lactic acid bacteria genomes.</title>
        <authorList>
            <person name="Buron-Moles G."/>
            <person name="Chailyan A."/>
            <person name="Dolejs I."/>
            <person name="Forster J."/>
            <person name="Miks M.H."/>
        </authorList>
    </citation>
    <scope>NUCLEOTIDE SEQUENCE [LARGE SCALE GENOMIC DNA]</scope>
    <source>
        <strain evidence="2 3">ATCC 49373</strain>
    </source>
</reference>
<comment type="caution">
    <text evidence="2">The sequence shown here is derived from an EMBL/GenBank/DDBJ whole genome shotgun (WGS) entry which is preliminary data.</text>
</comment>
<dbReference type="InterPro" id="IPR036490">
    <property type="entry name" value="ThsB_TIR-like_sf"/>
</dbReference>
<proteinExistence type="predicted"/>
<dbReference type="SUPFAM" id="SSF52206">
    <property type="entry name" value="Hypothetical protein MTH538"/>
    <property type="match status" value="1"/>
</dbReference>